<accession>A0A1F5MHQ7</accession>
<reference evidence="2 3" key="1">
    <citation type="journal article" date="2016" name="Nat. Commun.">
        <title>Thousands of microbial genomes shed light on interconnected biogeochemical processes in an aquifer system.</title>
        <authorList>
            <person name="Anantharaman K."/>
            <person name="Brown C.T."/>
            <person name="Hug L.A."/>
            <person name="Sharon I."/>
            <person name="Castelle C.J."/>
            <person name="Probst A.J."/>
            <person name="Thomas B.C."/>
            <person name="Singh A."/>
            <person name="Wilkins M.J."/>
            <person name="Karaoz U."/>
            <person name="Brodie E.L."/>
            <person name="Williams K.H."/>
            <person name="Hubbard S.S."/>
            <person name="Banfield J.F."/>
        </authorList>
    </citation>
    <scope>NUCLEOTIDE SEQUENCE [LARGE SCALE GENOMIC DNA]</scope>
</reference>
<dbReference type="AlphaFoldDB" id="A0A1F5MHQ7"/>
<dbReference type="Proteomes" id="UP000178859">
    <property type="component" value="Unassembled WGS sequence"/>
</dbReference>
<evidence type="ECO:0000313" key="3">
    <source>
        <dbReference type="Proteomes" id="UP000178859"/>
    </source>
</evidence>
<feature type="compositionally biased region" description="Basic and acidic residues" evidence="1">
    <location>
        <begin position="138"/>
        <end position="150"/>
    </location>
</feature>
<name>A0A1F5MHQ7_9BACT</name>
<sequence length="186" mass="21133">MDTFGNTKSKVNFKNLLGGMGFFEDDNFERESERETSVVGIFPSTGSLEFNSTKKQEDQIQQIKKEQAETNRKEAFFQTLKEEQNKVQVEKDKVFEEELNDIVSNLPTEQKNRLLHYQASYKDKSVYQRAELRRKLIEEQQKAEKQEKEASIPSPAKQPSAMEGAFEGRSGNQGSGQANLSAQAVG</sequence>
<dbReference type="EMBL" id="MFDT01000023">
    <property type="protein sequence ID" value="OGE64895.1"/>
    <property type="molecule type" value="Genomic_DNA"/>
</dbReference>
<comment type="caution">
    <text evidence="2">The sequence shown here is derived from an EMBL/GenBank/DDBJ whole genome shotgun (WGS) entry which is preliminary data.</text>
</comment>
<protein>
    <submittedName>
        <fullName evidence="2">Uncharacterized protein</fullName>
    </submittedName>
</protein>
<proteinExistence type="predicted"/>
<gene>
    <name evidence="2" type="ORF">A3I48_01280</name>
</gene>
<feature type="compositionally biased region" description="Polar residues" evidence="1">
    <location>
        <begin position="170"/>
        <end position="186"/>
    </location>
</feature>
<evidence type="ECO:0000256" key="1">
    <source>
        <dbReference type="SAM" id="MobiDB-lite"/>
    </source>
</evidence>
<organism evidence="2 3">
    <name type="scientific">Candidatus Daviesbacteria bacterium RIFCSPLOWO2_02_FULL_36_7</name>
    <dbReference type="NCBI Taxonomy" id="1797792"/>
    <lineage>
        <taxon>Bacteria</taxon>
        <taxon>Candidatus Daviesiibacteriota</taxon>
    </lineage>
</organism>
<feature type="region of interest" description="Disordered" evidence="1">
    <location>
        <begin position="138"/>
        <end position="186"/>
    </location>
</feature>
<evidence type="ECO:0000313" key="2">
    <source>
        <dbReference type="EMBL" id="OGE64895.1"/>
    </source>
</evidence>